<dbReference type="InterPro" id="IPR027266">
    <property type="entry name" value="TrmE/GcvT-like"/>
</dbReference>
<comment type="similarity">
    <text evidence="3 11">Belongs to the GcvT family.</text>
</comment>
<name>A0A979FXB0_HYAAZ</name>
<dbReference type="GeneID" id="108681857"/>
<evidence type="ECO:0000313" key="15">
    <source>
        <dbReference type="RefSeq" id="XP_047741227.1"/>
    </source>
</evidence>
<dbReference type="Pfam" id="PF08669">
    <property type="entry name" value="GCV_T_C"/>
    <property type="match status" value="1"/>
</dbReference>
<keyword evidence="5 11" id="KW-0032">Aminotransferase</keyword>
<dbReference type="AlphaFoldDB" id="A0A979FXB0"/>
<dbReference type="OMA" id="MPVQYPA"/>
<dbReference type="GO" id="GO:0008483">
    <property type="term" value="F:transaminase activity"/>
    <property type="evidence" value="ECO:0007669"/>
    <property type="project" value="UniProtKB-KW"/>
</dbReference>
<proteinExistence type="inferred from homology"/>
<evidence type="ECO:0000256" key="7">
    <source>
        <dbReference type="ARBA" id="ARBA00022946"/>
    </source>
</evidence>
<dbReference type="GO" id="GO:0004047">
    <property type="term" value="F:aminomethyltransferase activity"/>
    <property type="evidence" value="ECO:0007669"/>
    <property type="project" value="UniProtKB-EC"/>
</dbReference>
<organism evidence="14 15">
    <name type="scientific">Hyalella azteca</name>
    <name type="common">Amphipod</name>
    <dbReference type="NCBI Taxonomy" id="294128"/>
    <lineage>
        <taxon>Eukaryota</taxon>
        <taxon>Metazoa</taxon>
        <taxon>Ecdysozoa</taxon>
        <taxon>Arthropoda</taxon>
        <taxon>Crustacea</taxon>
        <taxon>Multicrustacea</taxon>
        <taxon>Malacostraca</taxon>
        <taxon>Eumalacostraca</taxon>
        <taxon>Peracarida</taxon>
        <taxon>Amphipoda</taxon>
        <taxon>Senticaudata</taxon>
        <taxon>Talitrida</taxon>
        <taxon>Talitroidea</taxon>
        <taxon>Hyalellidae</taxon>
        <taxon>Hyalella</taxon>
    </lineage>
</organism>
<dbReference type="Gene3D" id="2.40.30.110">
    <property type="entry name" value="Aminomethyltransferase beta-barrel domains"/>
    <property type="match status" value="1"/>
</dbReference>
<keyword evidence="7 11" id="KW-0809">Transit peptide</keyword>
<sequence length="402" mass="43291">MFFTTKMIRTYSFGQIVANKSNNFHTSSQRLLEKTVLYDFHCKHGAKIVPFAGFAMPITYGKIGVSASHIHVRSSCGLFDVSHMLQAQITGPSRIQFLESLTVADIKSLKPDNGCLTLFTNDQGGIIDDLIVSSTSKESIYLVSNAGCRHKVLPLLQSALAQHRSQGGDASLLLMDDHSLLALQGPCAANVLQKVCSANLSEVGFMSSVECSVGDSKVCRVTRCGYTGEDGFEISVPNVEAVKLCELLLQDSAVQLAGLGARDTLRLEAGLCLYGNDMTEETTPVEAGLAWTVAKRRRQEGGFPGHQVIMRQLQEGPRVRRVGLTSDGAPLRPPAPVTHNGDIIGQVCSGCPSPSLGRNIAMAYVPAALARPGTQVQVLVRNKPQPSVVTKMPFVPTNYHVL</sequence>
<evidence type="ECO:0000256" key="10">
    <source>
        <dbReference type="PIRSR" id="PIRSR006487-1"/>
    </source>
</evidence>
<dbReference type="FunFam" id="2.40.30.110:FF:000002">
    <property type="entry name" value="Aminomethyltransferase"/>
    <property type="match status" value="1"/>
</dbReference>
<keyword evidence="6 11" id="KW-0808">Transferase</keyword>
<feature type="binding site" evidence="10">
    <location>
        <position position="233"/>
    </location>
    <ligand>
        <name>substrate</name>
    </ligand>
</feature>
<comment type="catalytic activity">
    <reaction evidence="9 11">
        <text>N(6)-[(R)-S(8)-aminomethyldihydrolipoyl]-L-lysyl-[protein] + (6S)-5,6,7,8-tetrahydrofolate = N(6)-[(R)-dihydrolipoyl]-L-lysyl-[protein] + (6R)-5,10-methylene-5,6,7,8-tetrahydrofolate + NH4(+)</text>
        <dbReference type="Rhea" id="RHEA:16945"/>
        <dbReference type="Rhea" id="RHEA-COMP:10475"/>
        <dbReference type="Rhea" id="RHEA-COMP:10492"/>
        <dbReference type="ChEBI" id="CHEBI:15636"/>
        <dbReference type="ChEBI" id="CHEBI:28938"/>
        <dbReference type="ChEBI" id="CHEBI:57453"/>
        <dbReference type="ChEBI" id="CHEBI:83100"/>
        <dbReference type="ChEBI" id="CHEBI:83143"/>
        <dbReference type="EC" id="2.1.2.10"/>
    </reaction>
</comment>
<dbReference type="PANTHER" id="PTHR43757:SF16">
    <property type="entry name" value="AMINOMETHYLTRANSFERASE, MITOCHONDRIAL"/>
    <property type="match status" value="1"/>
</dbReference>
<dbReference type="InterPro" id="IPR013977">
    <property type="entry name" value="GcvT_C"/>
</dbReference>
<comment type="subunit">
    <text evidence="4 11">The glycine cleavage system is composed of four proteins: P, T, L and H.</text>
</comment>
<dbReference type="EC" id="2.1.2.10" evidence="11"/>
<dbReference type="Gene3D" id="3.30.1360.120">
    <property type="entry name" value="Probable tRNA modification gtpase trme, domain 1"/>
    <property type="match status" value="1"/>
</dbReference>
<dbReference type="GO" id="GO:0005739">
    <property type="term" value="C:mitochondrion"/>
    <property type="evidence" value="ECO:0007669"/>
    <property type="project" value="UniProtKB-SubCell"/>
</dbReference>
<protein>
    <recommendedName>
        <fullName evidence="11">Aminomethyltransferase</fullName>
        <ecNumber evidence="11">2.1.2.10</ecNumber>
    </recommendedName>
    <alternativeName>
        <fullName evidence="11">Glycine cleavage system T protein</fullName>
    </alternativeName>
</protein>
<dbReference type="SUPFAM" id="SSF103025">
    <property type="entry name" value="Folate-binding domain"/>
    <property type="match status" value="1"/>
</dbReference>
<dbReference type="InterPro" id="IPR028896">
    <property type="entry name" value="GcvT/YgfZ/DmdA"/>
</dbReference>
<dbReference type="SUPFAM" id="SSF101790">
    <property type="entry name" value="Aminomethyltransferase beta-barrel domain"/>
    <property type="match status" value="1"/>
</dbReference>
<dbReference type="RefSeq" id="XP_047741227.1">
    <property type="nucleotide sequence ID" value="XM_047885271.1"/>
</dbReference>
<evidence type="ECO:0000256" key="3">
    <source>
        <dbReference type="ARBA" id="ARBA00008609"/>
    </source>
</evidence>
<dbReference type="Pfam" id="PF01571">
    <property type="entry name" value="GCV_T"/>
    <property type="match status" value="1"/>
</dbReference>
<dbReference type="InterPro" id="IPR006223">
    <property type="entry name" value="GcvT"/>
</dbReference>
<reference evidence="15" key="1">
    <citation type="submission" date="2025-08" db="UniProtKB">
        <authorList>
            <consortium name="RefSeq"/>
        </authorList>
    </citation>
    <scope>IDENTIFICATION</scope>
    <source>
        <tissue evidence="15">Whole organism</tissue>
    </source>
</reference>
<comment type="subcellular location">
    <subcellularLocation>
        <location evidence="2 11">Mitochondrion</location>
    </subcellularLocation>
</comment>
<evidence type="ECO:0000256" key="4">
    <source>
        <dbReference type="ARBA" id="ARBA00011690"/>
    </source>
</evidence>
<evidence type="ECO:0000256" key="8">
    <source>
        <dbReference type="ARBA" id="ARBA00023128"/>
    </source>
</evidence>
<keyword evidence="8 11" id="KW-0496">Mitochondrion</keyword>
<dbReference type="PANTHER" id="PTHR43757">
    <property type="entry name" value="AMINOMETHYLTRANSFERASE"/>
    <property type="match status" value="1"/>
</dbReference>
<dbReference type="GO" id="GO:0005960">
    <property type="term" value="C:glycine cleavage complex"/>
    <property type="evidence" value="ECO:0007669"/>
    <property type="project" value="InterPro"/>
</dbReference>
<accession>A0A979FXB0</accession>
<dbReference type="Gene3D" id="4.10.1250.10">
    <property type="entry name" value="Aminomethyltransferase fragment"/>
    <property type="match status" value="1"/>
</dbReference>
<evidence type="ECO:0000313" key="14">
    <source>
        <dbReference type="Proteomes" id="UP000694843"/>
    </source>
</evidence>
<evidence type="ECO:0000256" key="6">
    <source>
        <dbReference type="ARBA" id="ARBA00022679"/>
    </source>
</evidence>
<dbReference type="KEGG" id="hazt:108681857"/>
<dbReference type="InterPro" id="IPR029043">
    <property type="entry name" value="GcvT/YgfZ_C"/>
</dbReference>
<dbReference type="InterPro" id="IPR006222">
    <property type="entry name" value="GCVT_N"/>
</dbReference>
<keyword evidence="14" id="KW-1185">Reference proteome</keyword>
<dbReference type="Gene3D" id="3.30.70.1400">
    <property type="entry name" value="Aminomethyltransferase beta-barrel domains"/>
    <property type="match status" value="1"/>
</dbReference>
<dbReference type="OrthoDB" id="10263536at2759"/>
<gene>
    <name evidence="15" type="primary">LOC108681857</name>
</gene>
<dbReference type="Proteomes" id="UP000694843">
    <property type="component" value="Unplaced"/>
</dbReference>
<dbReference type="FunFam" id="3.30.70.1400:FF:000001">
    <property type="entry name" value="Aminomethyltransferase"/>
    <property type="match status" value="1"/>
</dbReference>
<evidence type="ECO:0000259" key="12">
    <source>
        <dbReference type="Pfam" id="PF01571"/>
    </source>
</evidence>
<feature type="domain" description="GCVT N-terminal" evidence="12">
    <location>
        <begin position="37"/>
        <end position="295"/>
    </location>
</feature>
<evidence type="ECO:0000256" key="2">
    <source>
        <dbReference type="ARBA" id="ARBA00004173"/>
    </source>
</evidence>
<evidence type="ECO:0000259" key="13">
    <source>
        <dbReference type="Pfam" id="PF08669"/>
    </source>
</evidence>
<dbReference type="FunFam" id="4.10.1250.10:FF:000002">
    <property type="entry name" value="Aminomethyltransferase"/>
    <property type="match status" value="1"/>
</dbReference>
<dbReference type="NCBIfam" id="TIGR00528">
    <property type="entry name" value="gcvT"/>
    <property type="match status" value="1"/>
</dbReference>
<dbReference type="PIRSF" id="PIRSF006487">
    <property type="entry name" value="GcvT"/>
    <property type="match status" value="1"/>
</dbReference>
<dbReference type="NCBIfam" id="NF001567">
    <property type="entry name" value="PRK00389.1"/>
    <property type="match status" value="1"/>
</dbReference>
<evidence type="ECO:0000256" key="9">
    <source>
        <dbReference type="ARBA" id="ARBA00047665"/>
    </source>
</evidence>
<comment type="function">
    <text evidence="1 11">The glycine cleavage system catalyzes the degradation of glycine.</text>
</comment>
<evidence type="ECO:0000256" key="5">
    <source>
        <dbReference type="ARBA" id="ARBA00022576"/>
    </source>
</evidence>
<evidence type="ECO:0000256" key="1">
    <source>
        <dbReference type="ARBA" id="ARBA00003631"/>
    </source>
</evidence>
<evidence type="ECO:0000256" key="11">
    <source>
        <dbReference type="RuleBase" id="RU003981"/>
    </source>
</evidence>
<dbReference type="GO" id="GO:0006546">
    <property type="term" value="P:glycine catabolic process"/>
    <property type="evidence" value="ECO:0007669"/>
    <property type="project" value="InterPro"/>
</dbReference>
<feature type="domain" description="Aminomethyltransferase C-terminal" evidence="13">
    <location>
        <begin position="320"/>
        <end position="395"/>
    </location>
</feature>